<accession>A0A0A6PIQ2</accession>
<reference evidence="2 3" key="1">
    <citation type="journal article" date="2016" name="Front. Microbiol.">
        <title>Single-Cell (Meta-)Genomics of a Dimorphic Candidatus Thiomargarita nelsonii Reveals Genomic Plasticity.</title>
        <authorList>
            <person name="Flood B.E."/>
            <person name="Fliss P."/>
            <person name="Jones D.S."/>
            <person name="Dick G.J."/>
            <person name="Jain S."/>
            <person name="Kaster A.K."/>
            <person name="Winkel M."/>
            <person name="Mussmann M."/>
            <person name="Bailey J."/>
        </authorList>
    </citation>
    <scope>NUCLEOTIDE SEQUENCE [LARGE SCALE GENOMIC DNA]</scope>
    <source>
        <strain evidence="2">Hydrate Ridge</strain>
    </source>
</reference>
<dbReference type="CDD" id="cd00093">
    <property type="entry name" value="HTH_XRE"/>
    <property type="match status" value="1"/>
</dbReference>
<dbReference type="InterPro" id="IPR010982">
    <property type="entry name" value="Lambda_DNA-bd_dom_sf"/>
</dbReference>
<comment type="caution">
    <text evidence="2">The sequence shown here is derived from an EMBL/GenBank/DDBJ whole genome shotgun (WGS) entry which is preliminary data.</text>
</comment>
<feature type="domain" description="HTH cro/C1-type" evidence="1">
    <location>
        <begin position="35"/>
        <end position="91"/>
    </location>
</feature>
<dbReference type="EMBL" id="JSZA02000045">
    <property type="protein sequence ID" value="KHD10292.1"/>
    <property type="molecule type" value="Genomic_DNA"/>
</dbReference>
<proteinExistence type="predicted"/>
<dbReference type="SUPFAM" id="SSF47413">
    <property type="entry name" value="lambda repressor-like DNA-binding domains"/>
    <property type="match status" value="1"/>
</dbReference>
<dbReference type="Proteomes" id="UP000030428">
    <property type="component" value="Unassembled WGS sequence"/>
</dbReference>
<dbReference type="Pfam" id="PF13560">
    <property type="entry name" value="HTH_31"/>
    <property type="match status" value="1"/>
</dbReference>
<evidence type="ECO:0000259" key="1">
    <source>
        <dbReference type="PROSITE" id="PS50943"/>
    </source>
</evidence>
<name>A0A0A6PIQ2_9GAMM</name>
<dbReference type="InterPro" id="IPR001387">
    <property type="entry name" value="Cro/C1-type_HTH"/>
</dbReference>
<dbReference type="Gene3D" id="1.10.260.40">
    <property type="entry name" value="lambda repressor-like DNA-binding domains"/>
    <property type="match status" value="1"/>
</dbReference>
<dbReference type="SMART" id="SM00530">
    <property type="entry name" value="HTH_XRE"/>
    <property type="match status" value="1"/>
</dbReference>
<protein>
    <submittedName>
        <fullName evidence="2">XRE family transcriptional regulator</fullName>
    </submittedName>
</protein>
<dbReference type="PROSITE" id="PS50943">
    <property type="entry name" value="HTH_CROC1"/>
    <property type="match status" value="1"/>
</dbReference>
<gene>
    <name evidence="2" type="ORF">PN36_13480</name>
</gene>
<organism evidence="2 3">
    <name type="scientific">Candidatus Thiomargarita nelsonii</name>
    <dbReference type="NCBI Taxonomy" id="1003181"/>
    <lineage>
        <taxon>Bacteria</taxon>
        <taxon>Pseudomonadati</taxon>
        <taxon>Pseudomonadota</taxon>
        <taxon>Gammaproteobacteria</taxon>
        <taxon>Thiotrichales</taxon>
        <taxon>Thiotrichaceae</taxon>
        <taxon>Thiomargarita</taxon>
    </lineage>
</organism>
<dbReference type="AlphaFoldDB" id="A0A0A6PIQ2"/>
<evidence type="ECO:0000313" key="3">
    <source>
        <dbReference type="Proteomes" id="UP000030428"/>
    </source>
</evidence>
<keyword evidence="3" id="KW-1185">Reference proteome</keyword>
<evidence type="ECO:0000313" key="2">
    <source>
        <dbReference type="EMBL" id="KHD10292.1"/>
    </source>
</evidence>
<sequence>MNDLNNYISHRKQKDKDFAYGFDEGYQAFKIGTLLRQGREILGLTQEEIAIRLRTKKSAISRMENHAEDMSLSTLGKVATALGKKIQIDLL</sequence>
<dbReference type="GO" id="GO:0003677">
    <property type="term" value="F:DNA binding"/>
    <property type="evidence" value="ECO:0007669"/>
    <property type="project" value="InterPro"/>
</dbReference>